<keyword evidence="1 2" id="KW-0808">Transferase</keyword>
<name>A0A2H9VSJ7_9SPHI</name>
<evidence type="ECO:0000313" key="3">
    <source>
        <dbReference type="Proteomes" id="UP000242687"/>
    </source>
</evidence>
<protein>
    <submittedName>
        <fullName evidence="2">Methyltransferase family protein</fullName>
    </submittedName>
</protein>
<dbReference type="SUPFAM" id="SSF53335">
    <property type="entry name" value="S-adenosyl-L-methionine-dependent methyltransferases"/>
    <property type="match status" value="1"/>
</dbReference>
<comment type="caution">
    <text evidence="2">The sequence shown here is derived from an EMBL/GenBank/DDBJ whole genome shotgun (WGS) entry which is preliminary data.</text>
</comment>
<dbReference type="GO" id="GO:0032259">
    <property type="term" value="P:methylation"/>
    <property type="evidence" value="ECO:0007669"/>
    <property type="project" value="UniProtKB-KW"/>
</dbReference>
<dbReference type="PANTHER" id="PTHR43861:SF3">
    <property type="entry name" value="PUTATIVE (AFU_ORTHOLOGUE AFUA_2G14390)-RELATED"/>
    <property type="match status" value="1"/>
</dbReference>
<keyword evidence="2" id="KW-0489">Methyltransferase</keyword>
<evidence type="ECO:0000313" key="2">
    <source>
        <dbReference type="EMBL" id="PJJ83769.1"/>
    </source>
</evidence>
<keyword evidence="3" id="KW-1185">Reference proteome</keyword>
<reference evidence="2 3" key="1">
    <citation type="submission" date="2017-11" db="EMBL/GenBank/DDBJ databases">
        <title>Genomic Encyclopedia of Archaeal and Bacterial Type Strains, Phase II (KMG-II): From Individual Species to Whole Genera.</title>
        <authorList>
            <person name="Goeker M."/>
        </authorList>
    </citation>
    <scope>NUCLEOTIDE SEQUENCE [LARGE SCALE GENOMIC DNA]</scope>
    <source>
        <strain evidence="2 3">DSM 28175</strain>
    </source>
</reference>
<dbReference type="CDD" id="cd02440">
    <property type="entry name" value="AdoMet_MTases"/>
    <property type="match status" value="1"/>
</dbReference>
<dbReference type="OrthoDB" id="1524727at2"/>
<dbReference type="PANTHER" id="PTHR43861">
    <property type="entry name" value="TRANS-ACONITATE 2-METHYLTRANSFERASE-RELATED"/>
    <property type="match status" value="1"/>
</dbReference>
<accession>A0A2H9VSJ7</accession>
<organism evidence="2 3">
    <name type="scientific">Mucilaginibacter auburnensis</name>
    <dbReference type="NCBI Taxonomy" id="1457233"/>
    <lineage>
        <taxon>Bacteria</taxon>
        <taxon>Pseudomonadati</taxon>
        <taxon>Bacteroidota</taxon>
        <taxon>Sphingobacteriia</taxon>
        <taxon>Sphingobacteriales</taxon>
        <taxon>Sphingobacteriaceae</taxon>
        <taxon>Mucilaginibacter</taxon>
    </lineage>
</organism>
<dbReference type="Proteomes" id="UP000242687">
    <property type="component" value="Unassembled WGS sequence"/>
</dbReference>
<gene>
    <name evidence="2" type="ORF">CLV57_0762</name>
</gene>
<evidence type="ECO:0000256" key="1">
    <source>
        <dbReference type="ARBA" id="ARBA00022679"/>
    </source>
</evidence>
<dbReference type="RefSeq" id="WP_100340011.1">
    <property type="nucleotide sequence ID" value="NZ_PGFJ01000001.1"/>
</dbReference>
<dbReference type="Pfam" id="PF13489">
    <property type="entry name" value="Methyltransf_23"/>
    <property type="match status" value="1"/>
</dbReference>
<dbReference type="EMBL" id="PGFJ01000001">
    <property type="protein sequence ID" value="PJJ83769.1"/>
    <property type="molecule type" value="Genomic_DNA"/>
</dbReference>
<dbReference type="AlphaFoldDB" id="A0A2H9VSJ7"/>
<sequence length="228" mass="25911">MNGNDRLHPSLFHPRYVHLTHLRNATLKTIDQLTANSKDLLLVDFGCGDMPYRSVIEPKVGKYLGVDLDLNPRAEHYIDFDSKTTLPDNYADIILSNQVLEHVDSPSGYLQEALRILKPGGSIILTTHGYWYYHPTPNDYWRWTSAGLRKTVQDSGFVVKSFHGIMGLAASGLQLLQDAIINKLPKFLVPPFAFVMQLKIRLFNKMNSQTQRDRDASLYVVIAQKPSR</sequence>
<dbReference type="Gene3D" id="3.40.50.150">
    <property type="entry name" value="Vaccinia Virus protein VP39"/>
    <property type="match status" value="1"/>
</dbReference>
<dbReference type="InterPro" id="IPR029063">
    <property type="entry name" value="SAM-dependent_MTases_sf"/>
</dbReference>
<proteinExistence type="predicted"/>
<dbReference type="GO" id="GO:0008168">
    <property type="term" value="F:methyltransferase activity"/>
    <property type="evidence" value="ECO:0007669"/>
    <property type="project" value="UniProtKB-KW"/>
</dbReference>